<dbReference type="Pfam" id="PF24883">
    <property type="entry name" value="NPHP3_N"/>
    <property type="match status" value="1"/>
</dbReference>
<keyword evidence="4" id="KW-1185">Reference proteome</keyword>
<dbReference type="AlphaFoldDB" id="A0A9P9BKS2"/>
<dbReference type="InterPro" id="IPR056884">
    <property type="entry name" value="NPHP3-like_N"/>
</dbReference>
<evidence type="ECO:0000259" key="2">
    <source>
        <dbReference type="Pfam" id="PF24883"/>
    </source>
</evidence>
<evidence type="ECO:0000256" key="1">
    <source>
        <dbReference type="ARBA" id="ARBA00022737"/>
    </source>
</evidence>
<organism evidence="3 4">
    <name type="scientific">Microdochium trichocladiopsis</name>
    <dbReference type="NCBI Taxonomy" id="1682393"/>
    <lineage>
        <taxon>Eukaryota</taxon>
        <taxon>Fungi</taxon>
        <taxon>Dikarya</taxon>
        <taxon>Ascomycota</taxon>
        <taxon>Pezizomycotina</taxon>
        <taxon>Sordariomycetes</taxon>
        <taxon>Xylariomycetidae</taxon>
        <taxon>Xylariales</taxon>
        <taxon>Microdochiaceae</taxon>
        <taxon>Microdochium</taxon>
    </lineage>
</organism>
<evidence type="ECO:0000313" key="3">
    <source>
        <dbReference type="EMBL" id="KAH7021506.1"/>
    </source>
</evidence>
<dbReference type="EMBL" id="JAGTJQ010000010">
    <property type="protein sequence ID" value="KAH7021506.1"/>
    <property type="molecule type" value="Genomic_DNA"/>
</dbReference>
<name>A0A9P9BKS2_9PEZI</name>
<dbReference type="RefSeq" id="XP_046007707.1">
    <property type="nucleotide sequence ID" value="XM_046155364.1"/>
</dbReference>
<sequence length="177" mass="19540">MAGSCQWIEARADFQAWRNISDESDFDDVGENIPHVYWVNANPGTGKKFLAAHAGNLLRDSHSNCASYFFHFGEKASLSLSSSTRLPPPPSRHHAIPCVCPVGVHGMACRPFLEHRHARRRHRSISSMAPGRNGVIIRAAGIRRHGCRVLSGYLRPAQPRLHKSQSCIKPLAYAPAA</sequence>
<comment type="caution">
    <text evidence="3">The sequence shown here is derived from an EMBL/GenBank/DDBJ whole genome shotgun (WGS) entry which is preliminary data.</text>
</comment>
<evidence type="ECO:0000313" key="4">
    <source>
        <dbReference type="Proteomes" id="UP000756346"/>
    </source>
</evidence>
<dbReference type="OrthoDB" id="194358at2759"/>
<accession>A0A9P9BKS2</accession>
<dbReference type="Proteomes" id="UP000756346">
    <property type="component" value="Unassembled WGS sequence"/>
</dbReference>
<reference evidence="3" key="1">
    <citation type="journal article" date="2021" name="Nat. Commun.">
        <title>Genetic determinants of endophytism in the Arabidopsis root mycobiome.</title>
        <authorList>
            <person name="Mesny F."/>
            <person name="Miyauchi S."/>
            <person name="Thiergart T."/>
            <person name="Pickel B."/>
            <person name="Atanasova L."/>
            <person name="Karlsson M."/>
            <person name="Huettel B."/>
            <person name="Barry K.W."/>
            <person name="Haridas S."/>
            <person name="Chen C."/>
            <person name="Bauer D."/>
            <person name="Andreopoulos W."/>
            <person name="Pangilinan J."/>
            <person name="LaButti K."/>
            <person name="Riley R."/>
            <person name="Lipzen A."/>
            <person name="Clum A."/>
            <person name="Drula E."/>
            <person name="Henrissat B."/>
            <person name="Kohler A."/>
            <person name="Grigoriev I.V."/>
            <person name="Martin F.M."/>
            <person name="Hacquard S."/>
        </authorList>
    </citation>
    <scope>NUCLEOTIDE SEQUENCE</scope>
    <source>
        <strain evidence="3">MPI-CAGE-CH-0230</strain>
    </source>
</reference>
<keyword evidence="1" id="KW-0677">Repeat</keyword>
<proteinExistence type="predicted"/>
<dbReference type="GeneID" id="70184910"/>
<feature type="domain" description="Nephrocystin 3-like N-terminal" evidence="2">
    <location>
        <begin position="3"/>
        <end position="82"/>
    </location>
</feature>
<protein>
    <recommendedName>
        <fullName evidence="2">Nephrocystin 3-like N-terminal domain-containing protein</fullName>
    </recommendedName>
</protein>
<gene>
    <name evidence="3" type="ORF">B0I36DRAFT_334544</name>
</gene>